<keyword evidence="11" id="KW-0067">ATP-binding</keyword>
<keyword evidence="13" id="KW-0324">Glycolysis</keyword>
<dbReference type="GO" id="GO:0070095">
    <property type="term" value="F:fructose-6-phosphate binding"/>
    <property type="evidence" value="ECO:0007669"/>
    <property type="project" value="TreeGrafter"/>
</dbReference>
<dbReference type="InterPro" id="IPR009161">
    <property type="entry name" value="6-Pfructokinase_euk"/>
</dbReference>
<evidence type="ECO:0000259" key="15">
    <source>
        <dbReference type="Pfam" id="PF00365"/>
    </source>
</evidence>
<feature type="domain" description="Phosphofructokinase" evidence="15">
    <location>
        <begin position="28"/>
        <end position="319"/>
    </location>
</feature>
<dbReference type="UniPathway" id="UPA00109">
    <property type="reaction ID" value="UER00182"/>
</dbReference>
<dbReference type="Gene3D" id="3.40.50.460">
    <property type="entry name" value="Phosphofructokinase domain"/>
    <property type="match status" value="2"/>
</dbReference>
<dbReference type="PANTHER" id="PTHR13697:SF4">
    <property type="entry name" value="ATP-DEPENDENT 6-PHOSPHOFRUCTOKINASE"/>
    <property type="match status" value="1"/>
</dbReference>
<name>A0A1L2FUT3_9MYCE</name>
<evidence type="ECO:0000256" key="7">
    <source>
        <dbReference type="ARBA" id="ARBA00022679"/>
    </source>
</evidence>
<keyword evidence="8" id="KW-0479">Metal-binding</keyword>
<dbReference type="GO" id="GO:0061621">
    <property type="term" value="P:canonical glycolysis"/>
    <property type="evidence" value="ECO:0007669"/>
    <property type="project" value="TreeGrafter"/>
</dbReference>
<dbReference type="EC" id="2.7.1.11" evidence="4"/>
<feature type="domain" description="Phosphofructokinase" evidence="15">
    <location>
        <begin position="399"/>
        <end position="684"/>
    </location>
</feature>
<keyword evidence="7" id="KW-0808">Transferase</keyword>
<dbReference type="SUPFAM" id="SSF53784">
    <property type="entry name" value="Phosphofructokinase"/>
    <property type="match status" value="2"/>
</dbReference>
<protein>
    <recommendedName>
        <fullName evidence="4">6-phosphofructokinase</fullName>
        <ecNumber evidence="4">2.7.1.11</ecNumber>
    </recommendedName>
</protein>
<reference evidence="16" key="1">
    <citation type="submission" date="2016-06" db="EMBL/GenBank/DDBJ databases">
        <title>A core phylogeny of Dictyostelia derived from 50 functionally divergent proteins retrieved from five existing and six newly sequenced genomes.</title>
        <authorList>
            <person name="Singh R."/>
            <person name="Schilde C."/>
            <person name="Gezzard T."/>
            <person name="Schaap P."/>
        </authorList>
    </citation>
    <scope>NUCLEOTIDE SEQUENCE</scope>
    <source>
        <strain evidence="16">MexM19A</strain>
    </source>
</reference>
<evidence type="ECO:0000256" key="10">
    <source>
        <dbReference type="ARBA" id="ARBA00022777"/>
    </source>
</evidence>
<dbReference type="InterPro" id="IPR000023">
    <property type="entry name" value="Phosphofructokinase_dom"/>
</dbReference>
<dbReference type="InterPro" id="IPR015912">
    <property type="entry name" value="Phosphofructokinase_CS"/>
</dbReference>
<dbReference type="AlphaFoldDB" id="A0A1L2FUT3"/>
<evidence type="ECO:0000256" key="12">
    <source>
        <dbReference type="ARBA" id="ARBA00022842"/>
    </source>
</evidence>
<dbReference type="GO" id="GO:0016208">
    <property type="term" value="F:AMP binding"/>
    <property type="evidence" value="ECO:0007669"/>
    <property type="project" value="TreeGrafter"/>
</dbReference>
<dbReference type="GO" id="GO:0005524">
    <property type="term" value="F:ATP binding"/>
    <property type="evidence" value="ECO:0007669"/>
    <property type="project" value="UniProtKB-KW"/>
</dbReference>
<dbReference type="GO" id="GO:0006002">
    <property type="term" value="P:fructose 6-phosphate metabolic process"/>
    <property type="evidence" value="ECO:0007669"/>
    <property type="project" value="InterPro"/>
</dbReference>
<dbReference type="PRINTS" id="PR00476">
    <property type="entry name" value="PHFRCTKINASE"/>
</dbReference>
<sequence length="776" mass="85146">MTSHLSPSSSMEGKIVSFTYERSDDKKKIAILTSGGDSCGMNPAIRAVVRAALIKGADVYAIRDGYNGMVNDSIIPLTWSSVAGILNRGGTIIGTARSTEFRTREGRKKAAYNLIKNGINNLVVIGGDGSLTGANLLRCEWSGLLQELVNDKKVEPCILNTHDQLSIVGMVGSIDNDMCGTDITIGADTAAHRILEAIDSILSTAVSHQRSFVIEVMGRNCGVCNILYNYIYYNLLIKTMTESLEKGRLSGRRCSLVIVAEGAIDSEGKPITSSYVREVLEKGGHDARITILGHVQRGGVPTFCDRYVSTRMSMEAINYLYTKTPEELPALIGMVGNRIVRSPLMKCVEDTQKVAAFIKERRFDEVVKLRGDLFENLLKVFNICANIRRTPNPPPRAFNIAILHSGGPSPGMNPAVRAFARLGIDLGFKVYGIFNGFSGLAKGDLTELSWMSCNGWSVMGGAELGTNRSIPNDTNINAIVETLKANNIGAIMMFGGYNGYVGVSALASYRDRHPYLQQVAMVCAPGTIANNVPGTENSIGSDTCLNNILDALDKIKQSAVASRRLFVVEVMGAHCGYLCAMSALASGAECAYTMEEGVSIASLTEDLKMFVDRFHREHKIGLIIKSESASNTYSTKFIYELFREEGKHLFDVRESILGHLQQGGNPSSLDRLGASRLMYNFYHLLQEEVIEKSNRSWAGCIGIVQGHVKFTELKQMEKEINHKYRRPEEQWWIDLLRLSREISVSRNDNQLTDVPKVGSPTIYAHLDSLSNPLSSL</sequence>
<evidence type="ECO:0000256" key="11">
    <source>
        <dbReference type="ARBA" id="ARBA00022840"/>
    </source>
</evidence>
<comment type="catalytic activity">
    <reaction evidence="14">
        <text>beta-D-fructose 6-phosphate + ATP = beta-D-fructose 1,6-bisphosphate + ADP + H(+)</text>
        <dbReference type="Rhea" id="RHEA:16109"/>
        <dbReference type="ChEBI" id="CHEBI:15378"/>
        <dbReference type="ChEBI" id="CHEBI:30616"/>
        <dbReference type="ChEBI" id="CHEBI:32966"/>
        <dbReference type="ChEBI" id="CHEBI:57634"/>
        <dbReference type="ChEBI" id="CHEBI:456216"/>
        <dbReference type="EC" id="2.7.1.11"/>
    </reaction>
</comment>
<evidence type="ECO:0000256" key="1">
    <source>
        <dbReference type="ARBA" id="ARBA00001946"/>
    </source>
</evidence>
<keyword evidence="6" id="KW-0021">Allosteric enzyme</keyword>
<organism evidence="16">
    <name type="scientific">Cavenderia deminutiva</name>
    <dbReference type="NCBI Taxonomy" id="361123"/>
    <lineage>
        <taxon>Eukaryota</taxon>
        <taxon>Amoebozoa</taxon>
        <taxon>Evosea</taxon>
        <taxon>Eumycetozoa</taxon>
        <taxon>Dictyostelia</taxon>
        <taxon>Acytosteliales</taxon>
        <taxon>Cavenderiaceae</taxon>
        <taxon>Cavenderia</taxon>
    </lineage>
</organism>
<dbReference type="PANTHER" id="PTHR13697">
    <property type="entry name" value="PHOSPHOFRUCTOKINASE"/>
    <property type="match status" value="1"/>
</dbReference>
<evidence type="ECO:0000256" key="14">
    <source>
        <dbReference type="ARBA" id="ARBA00048070"/>
    </source>
</evidence>
<comment type="cofactor">
    <cofactor evidence="1">
        <name>Mg(2+)</name>
        <dbReference type="ChEBI" id="CHEBI:18420"/>
    </cofactor>
</comment>
<dbReference type="FunFam" id="3.40.50.460:FF:000008">
    <property type="entry name" value="ATP-dependent 6-phosphofructokinase"/>
    <property type="match status" value="1"/>
</dbReference>
<evidence type="ECO:0000256" key="5">
    <source>
        <dbReference type="ARBA" id="ARBA00022490"/>
    </source>
</evidence>
<evidence type="ECO:0000256" key="3">
    <source>
        <dbReference type="ARBA" id="ARBA00004679"/>
    </source>
</evidence>
<evidence type="ECO:0000256" key="4">
    <source>
        <dbReference type="ARBA" id="ARBA00012055"/>
    </source>
</evidence>
<evidence type="ECO:0000256" key="8">
    <source>
        <dbReference type="ARBA" id="ARBA00022723"/>
    </source>
</evidence>
<dbReference type="GO" id="GO:0003872">
    <property type="term" value="F:6-phosphofructokinase activity"/>
    <property type="evidence" value="ECO:0007669"/>
    <property type="project" value="UniProtKB-EC"/>
</dbReference>
<accession>A0A1L2FUT3</accession>
<dbReference type="Pfam" id="PF00365">
    <property type="entry name" value="PFK"/>
    <property type="match status" value="2"/>
</dbReference>
<evidence type="ECO:0000256" key="2">
    <source>
        <dbReference type="ARBA" id="ARBA00004496"/>
    </source>
</evidence>
<keyword evidence="9" id="KW-0547">Nucleotide-binding</keyword>
<evidence type="ECO:0000256" key="9">
    <source>
        <dbReference type="ARBA" id="ARBA00022741"/>
    </source>
</evidence>
<keyword evidence="12" id="KW-0460">Magnesium</keyword>
<comment type="pathway">
    <text evidence="3">Carbohydrate degradation; glycolysis; D-glyceraldehyde 3-phosphate and glycerone phosphate from D-glucose: step 3/4.</text>
</comment>
<gene>
    <name evidence="16" type="primary">pfkA</name>
</gene>
<dbReference type="GO" id="GO:0005945">
    <property type="term" value="C:6-phosphofructokinase complex"/>
    <property type="evidence" value="ECO:0007669"/>
    <property type="project" value="TreeGrafter"/>
</dbReference>
<comment type="subcellular location">
    <subcellularLocation>
        <location evidence="2">Cytoplasm</location>
    </subcellularLocation>
</comment>
<dbReference type="Gene3D" id="3.40.50.450">
    <property type="match status" value="2"/>
</dbReference>
<dbReference type="PROSITE" id="PS00433">
    <property type="entry name" value="PHOSPHOFRUCTOKINASE"/>
    <property type="match status" value="2"/>
</dbReference>
<dbReference type="GO" id="GO:0048029">
    <property type="term" value="F:monosaccharide binding"/>
    <property type="evidence" value="ECO:0007669"/>
    <property type="project" value="TreeGrafter"/>
</dbReference>
<evidence type="ECO:0000256" key="6">
    <source>
        <dbReference type="ARBA" id="ARBA00022533"/>
    </source>
</evidence>
<dbReference type="InterPro" id="IPR035966">
    <property type="entry name" value="PKF_sf"/>
</dbReference>
<dbReference type="GO" id="GO:0042802">
    <property type="term" value="F:identical protein binding"/>
    <property type="evidence" value="ECO:0007669"/>
    <property type="project" value="TreeGrafter"/>
</dbReference>
<keyword evidence="5" id="KW-0963">Cytoplasm</keyword>
<keyword evidence="10 16" id="KW-0418">Kinase</keyword>
<proteinExistence type="predicted"/>
<dbReference type="InterPro" id="IPR022953">
    <property type="entry name" value="ATP_PFK"/>
</dbReference>
<evidence type="ECO:0000256" key="13">
    <source>
        <dbReference type="ARBA" id="ARBA00023152"/>
    </source>
</evidence>
<dbReference type="GO" id="GO:0046872">
    <property type="term" value="F:metal ion binding"/>
    <property type="evidence" value="ECO:0007669"/>
    <property type="project" value="UniProtKB-KW"/>
</dbReference>
<evidence type="ECO:0000313" key="16">
    <source>
        <dbReference type="EMBL" id="AOE43221.1"/>
    </source>
</evidence>
<dbReference type="NCBIfam" id="TIGR02478">
    <property type="entry name" value="6PF1K_euk"/>
    <property type="match status" value="1"/>
</dbReference>
<dbReference type="GO" id="GO:0030388">
    <property type="term" value="P:fructose 1,6-bisphosphate metabolic process"/>
    <property type="evidence" value="ECO:0007669"/>
    <property type="project" value="TreeGrafter"/>
</dbReference>
<dbReference type="EMBL" id="KX539379">
    <property type="protein sequence ID" value="AOE43221.1"/>
    <property type="molecule type" value="Genomic_DNA"/>
</dbReference>